<keyword evidence="1" id="KW-0472">Membrane</keyword>
<feature type="transmembrane region" description="Helical" evidence="1">
    <location>
        <begin position="6"/>
        <end position="24"/>
    </location>
</feature>
<sequence>MIARWTIGFVAGTAVIWLTSPLFVRSYLPREINRGVLTLPAGESYRWRSEGYATSKIGDLGMVGHHPVAKVAKTFGTSIPTSIVTAPKVTASIVTAPKVLATSATLPSVVALWGDSQAEGVCVDDEQKIFSLANDQVAGQASVIPLARSGDTAGDWLQQIPFAEKELGVSAHLFLITELSDLAFAADPILKTAELPKTNAVVSWLPDFAIHAARNVLTQDDGVTPRRLRFNVGVQALAATPKIDQQPNRLKPRLQQWSQSTDWNKALRSIKQTTDQPVAIVYAPQLPRVMGNKIIFADNEQESFTRLKLAAKSEQIPVIDLRDRLRESAQQNRWPHGFHNGRIGSGHLNVTGNQIVAEAIISILQNQNR</sequence>
<proteinExistence type="predicted"/>
<dbReference type="RefSeq" id="WP_068258422.1">
    <property type="nucleotide sequence ID" value="NZ_LWSK01000005.1"/>
</dbReference>
<evidence type="ECO:0000313" key="2">
    <source>
        <dbReference type="EMBL" id="KAA1261722.1"/>
    </source>
</evidence>
<dbReference type="EMBL" id="VRLW01000001">
    <property type="protein sequence ID" value="KAA1261722.1"/>
    <property type="molecule type" value="Genomic_DNA"/>
</dbReference>
<dbReference type="OrthoDB" id="274319at2"/>
<dbReference type="AlphaFoldDB" id="A0A5B1CMY3"/>
<accession>A0A5B1CMY3</accession>
<protein>
    <submittedName>
        <fullName evidence="2">Uncharacterized protein</fullName>
    </submittedName>
</protein>
<comment type="caution">
    <text evidence="2">The sequence shown here is derived from an EMBL/GenBank/DDBJ whole genome shotgun (WGS) entry which is preliminary data.</text>
</comment>
<dbReference type="SUPFAM" id="SSF52266">
    <property type="entry name" value="SGNH hydrolase"/>
    <property type="match status" value="1"/>
</dbReference>
<evidence type="ECO:0000313" key="3">
    <source>
        <dbReference type="Proteomes" id="UP000322699"/>
    </source>
</evidence>
<dbReference type="Proteomes" id="UP000322699">
    <property type="component" value="Unassembled WGS sequence"/>
</dbReference>
<gene>
    <name evidence="2" type="ORF">LF1_42770</name>
</gene>
<dbReference type="GO" id="GO:0016788">
    <property type="term" value="F:hydrolase activity, acting on ester bonds"/>
    <property type="evidence" value="ECO:0007669"/>
    <property type="project" value="UniProtKB-ARBA"/>
</dbReference>
<reference evidence="2 3" key="1">
    <citation type="submission" date="2019-08" db="EMBL/GenBank/DDBJ databases">
        <title>Deep-cultivation of Planctomycetes and their phenomic and genomic characterization uncovers novel biology.</title>
        <authorList>
            <person name="Wiegand S."/>
            <person name="Jogler M."/>
            <person name="Boedeker C."/>
            <person name="Pinto D."/>
            <person name="Vollmers J."/>
            <person name="Rivas-Marin E."/>
            <person name="Kohn T."/>
            <person name="Peeters S.H."/>
            <person name="Heuer A."/>
            <person name="Rast P."/>
            <person name="Oberbeckmann S."/>
            <person name="Bunk B."/>
            <person name="Jeske O."/>
            <person name="Meyerdierks A."/>
            <person name="Storesund J.E."/>
            <person name="Kallscheuer N."/>
            <person name="Luecker S."/>
            <person name="Lage O.M."/>
            <person name="Pohl T."/>
            <person name="Merkel B.J."/>
            <person name="Hornburger P."/>
            <person name="Mueller R.-W."/>
            <person name="Bruemmer F."/>
            <person name="Labrenz M."/>
            <person name="Spormann A.M."/>
            <person name="Op Den Camp H."/>
            <person name="Overmann J."/>
            <person name="Amann R."/>
            <person name="Jetten M.S.M."/>
            <person name="Mascher T."/>
            <person name="Medema M.H."/>
            <person name="Devos D.P."/>
            <person name="Kaster A.-K."/>
            <person name="Ovreas L."/>
            <person name="Rohde M."/>
            <person name="Galperin M.Y."/>
            <person name="Jogler C."/>
        </authorList>
    </citation>
    <scope>NUCLEOTIDE SEQUENCE [LARGE SCALE GENOMIC DNA]</scope>
    <source>
        <strain evidence="2 3">LF1</strain>
    </source>
</reference>
<keyword evidence="3" id="KW-1185">Reference proteome</keyword>
<organism evidence="2 3">
    <name type="scientific">Rubripirellula obstinata</name>
    <dbReference type="NCBI Taxonomy" id="406547"/>
    <lineage>
        <taxon>Bacteria</taxon>
        <taxon>Pseudomonadati</taxon>
        <taxon>Planctomycetota</taxon>
        <taxon>Planctomycetia</taxon>
        <taxon>Pirellulales</taxon>
        <taxon>Pirellulaceae</taxon>
        <taxon>Rubripirellula</taxon>
    </lineage>
</organism>
<keyword evidence="1" id="KW-1133">Transmembrane helix</keyword>
<evidence type="ECO:0000256" key="1">
    <source>
        <dbReference type="SAM" id="Phobius"/>
    </source>
</evidence>
<name>A0A5B1CMY3_9BACT</name>
<dbReference type="Gene3D" id="3.40.50.1110">
    <property type="entry name" value="SGNH hydrolase"/>
    <property type="match status" value="1"/>
</dbReference>
<dbReference type="InterPro" id="IPR036514">
    <property type="entry name" value="SGNH_hydro_sf"/>
</dbReference>
<keyword evidence="1" id="KW-0812">Transmembrane</keyword>